<dbReference type="InterPro" id="IPR036526">
    <property type="entry name" value="C-N_Hydrolase_sf"/>
</dbReference>
<keyword evidence="7" id="KW-1185">Reference proteome</keyword>
<evidence type="ECO:0000313" key="4">
    <source>
        <dbReference type="EMBL" id="NEC58498.1"/>
    </source>
</evidence>
<feature type="region of interest" description="Disordered" evidence="2">
    <location>
        <begin position="274"/>
        <end position="299"/>
    </location>
</feature>
<reference evidence="5 6" key="1">
    <citation type="submission" date="2016-10" db="EMBL/GenBank/DDBJ databases">
        <authorList>
            <person name="de Groot N.N."/>
        </authorList>
    </citation>
    <scope>NUCLEOTIDE SEQUENCE [LARGE SCALE GENOMIC DNA]</scope>
    <source>
        <strain evidence="5 6">DSM 44637</strain>
    </source>
</reference>
<sequence>MRPLSLALAQVPGRGAGDLGGFAAHADATAARFPGTTLLAYPELHLTAESDVAAAEPVEDGPRHRCFAELAGDLGLWLCPGSVAELGGDGHVYDTAVVYSPEGKLAAAYRKMFPWRPWEPFKPGREFVVFGVPGIGRVGLSVCFDAWFPETTRHLAWLGADLVLNVVRTDTADRAQEVVLARANATVNQVFVASVNAGGPTGAGHSVLAGPEGQLLAELPGSGSGVLTAVVDLDAVTTVRQYGSFGVTRVWEQLREDDDPIPMPLYGGRITPSAWAETGRRQRAPVTGPRAFPSAREPE</sequence>
<feature type="domain" description="CN hydrolase" evidence="3">
    <location>
        <begin position="1"/>
        <end position="233"/>
    </location>
</feature>
<dbReference type="OrthoDB" id="9760188at2"/>
<dbReference type="InterPro" id="IPR050345">
    <property type="entry name" value="Aliph_Amidase/BUP"/>
</dbReference>
<dbReference type="PANTHER" id="PTHR43674:SF13">
    <property type="entry name" value="CN HYDROLASE DOMAIN-CONTAINING PROTEIN"/>
    <property type="match status" value="1"/>
</dbReference>
<dbReference type="EMBL" id="FOWC01000003">
    <property type="protein sequence ID" value="SFO99494.1"/>
    <property type="molecule type" value="Genomic_DNA"/>
</dbReference>
<protein>
    <submittedName>
        <fullName evidence="4">Carbon-nitrogen hydrolase family protein</fullName>
    </submittedName>
    <submittedName>
        <fullName evidence="5">Predicted amidohydrolase</fullName>
    </submittedName>
</protein>
<evidence type="ECO:0000313" key="5">
    <source>
        <dbReference type="EMBL" id="SFO99494.1"/>
    </source>
</evidence>
<dbReference type="PROSITE" id="PS50263">
    <property type="entry name" value="CN_HYDROLASE"/>
    <property type="match status" value="1"/>
</dbReference>
<evidence type="ECO:0000256" key="2">
    <source>
        <dbReference type="SAM" id="MobiDB-lite"/>
    </source>
</evidence>
<reference evidence="4 7" key="2">
    <citation type="submission" date="2020-01" db="EMBL/GenBank/DDBJ databases">
        <title>Insect and environment-associated Actinomycetes.</title>
        <authorList>
            <person name="Currrie C."/>
            <person name="Chevrette M."/>
            <person name="Carlson C."/>
            <person name="Stubbendieck R."/>
            <person name="Wendt-Pienkowski E."/>
        </authorList>
    </citation>
    <scope>NUCLEOTIDE SEQUENCE [LARGE SCALE GENOMIC DNA]</scope>
    <source>
        <strain evidence="4 7">SID8386</strain>
    </source>
</reference>
<dbReference type="InterPro" id="IPR003010">
    <property type="entry name" value="C-N_Hydrolase"/>
</dbReference>
<evidence type="ECO:0000313" key="7">
    <source>
        <dbReference type="Proteomes" id="UP000470404"/>
    </source>
</evidence>
<dbReference type="RefSeq" id="WP_067581826.1">
    <property type="nucleotide sequence ID" value="NZ_FOWC01000003.1"/>
</dbReference>
<name>A0A1I5LQ46_9PSEU</name>
<dbReference type="CDD" id="cd07197">
    <property type="entry name" value="nitrilase"/>
    <property type="match status" value="1"/>
</dbReference>
<evidence type="ECO:0000313" key="6">
    <source>
        <dbReference type="Proteomes" id="UP000199137"/>
    </source>
</evidence>
<dbReference type="STRING" id="112413.SAMN05421854_103670"/>
<gene>
    <name evidence="4" type="ORF">G3I59_23550</name>
    <name evidence="5" type="ORF">SAMN05421854_103670</name>
</gene>
<dbReference type="PANTHER" id="PTHR43674">
    <property type="entry name" value="NITRILASE C965.09-RELATED"/>
    <property type="match status" value="1"/>
</dbReference>
<dbReference type="EMBL" id="JAAGNC010000119">
    <property type="protein sequence ID" value="NEC58498.1"/>
    <property type="molecule type" value="Genomic_DNA"/>
</dbReference>
<keyword evidence="1 5" id="KW-0378">Hydrolase</keyword>
<evidence type="ECO:0000256" key="1">
    <source>
        <dbReference type="ARBA" id="ARBA00022801"/>
    </source>
</evidence>
<dbReference type="AlphaFoldDB" id="A0A1I5LQ46"/>
<dbReference type="GO" id="GO:0016811">
    <property type="term" value="F:hydrolase activity, acting on carbon-nitrogen (but not peptide) bonds, in linear amides"/>
    <property type="evidence" value="ECO:0007669"/>
    <property type="project" value="TreeGrafter"/>
</dbReference>
<dbReference type="Gene3D" id="3.60.110.10">
    <property type="entry name" value="Carbon-nitrogen hydrolase"/>
    <property type="match status" value="1"/>
</dbReference>
<dbReference type="Proteomes" id="UP000470404">
    <property type="component" value="Unassembled WGS sequence"/>
</dbReference>
<evidence type="ECO:0000259" key="3">
    <source>
        <dbReference type="PROSITE" id="PS50263"/>
    </source>
</evidence>
<dbReference type="Pfam" id="PF00795">
    <property type="entry name" value="CN_hydrolase"/>
    <property type="match status" value="1"/>
</dbReference>
<dbReference type="SUPFAM" id="SSF56317">
    <property type="entry name" value="Carbon-nitrogen hydrolase"/>
    <property type="match status" value="1"/>
</dbReference>
<proteinExistence type="predicted"/>
<dbReference type="Proteomes" id="UP000199137">
    <property type="component" value="Unassembled WGS sequence"/>
</dbReference>
<accession>A0A1I5LQ46</accession>
<organism evidence="5 6">
    <name type="scientific">Amycolatopsis rubida</name>
    <dbReference type="NCBI Taxonomy" id="112413"/>
    <lineage>
        <taxon>Bacteria</taxon>
        <taxon>Bacillati</taxon>
        <taxon>Actinomycetota</taxon>
        <taxon>Actinomycetes</taxon>
        <taxon>Pseudonocardiales</taxon>
        <taxon>Pseudonocardiaceae</taxon>
        <taxon>Amycolatopsis</taxon>
    </lineage>
</organism>